<feature type="domain" description="Fe/B12 periplasmic-binding" evidence="1">
    <location>
        <begin position="2"/>
        <end position="287"/>
    </location>
</feature>
<accession>A0AA49JSC0</accession>
<evidence type="ECO:0000313" key="3">
    <source>
        <dbReference type="EMBL" id="WKW14020.1"/>
    </source>
</evidence>
<dbReference type="SUPFAM" id="SSF53807">
    <property type="entry name" value="Helical backbone' metal receptor"/>
    <property type="match status" value="1"/>
</dbReference>
<dbReference type="EMBL" id="CP130612">
    <property type="protein sequence ID" value="WKW11110.1"/>
    <property type="molecule type" value="Genomic_DNA"/>
</dbReference>
<proteinExistence type="predicted"/>
<dbReference type="Proteomes" id="UP001229955">
    <property type="component" value="Chromosome"/>
</dbReference>
<dbReference type="InterPro" id="IPR051030">
    <property type="entry name" value="Vitamin_B12-ABC_binding"/>
</dbReference>
<dbReference type="CDD" id="cd01144">
    <property type="entry name" value="BtuF"/>
    <property type="match status" value="1"/>
</dbReference>
<organism evidence="3 4">
    <name type="scientific">Pseudogemmatithrix spongiicola</name>
    <dbReference type="NCBI Taxonomy" id="3062599"/>
    <lineage>
        <taxon>Bacteria</taxon>
        <taxon>Pseudomonadati</taxon>
        <taxon>Gemmatimonadota</taxon>
        <taxon>Gemmatimonadia</taxon>
        <taxon>Gemmatimonadales</taxon>
        <taxon>Gemmatimonadaceae</taxon>
        <taxon>Pseudogemmatithrix</taxon>
    </lineage>
</organism>
<reference evidence="3" key="1">
    <citation type="submission" date="2023-07" db="EMBL/GenBank/DDBJ databases">
        <authorList>
            <person name="Haufschild T."/>
            <person name="Kallscheuer N."/>
            <person name="Hammer J."/>
            <person name="Kohn T."/>
            <person name="Kabuu M."/>
            <person name="Jogler M."/>
            <person name="Wohfarth N."/>
            <person name="Heuer A."/>
            <person name="Rohde M."/>
            <person name="van Teeseling M.C.F."/>
            <person name="Jogler C."/>
        </authorList>
    </citation>
    <scope>NUCLEOTIDE SEQUENCE</scope>
    <source>
        <strain evidence="2">Strain 138</strain>
        <strain evidence="3">Strain 318</strain>
    </source>
</reference>
<dbReference type="PANTHER" id="PTHR42860:SF1">
    <property type="entry name" value="VITAMIN B12-BINDING PROTEIN"/>
    <property type="match status" value="1"/>
</dbReference>
<accession>A0AA49JXK7</accession>
<evidence type="ECO:0000259" key="1">
    <source>
        <dbReference type="PROSITE" id="PS50983"/>
    </source>
</evidence>
<name>A0AA49JXK7_9BACT</name>
<dbReference type="AlphaFoldDB" id="A0AA49JXK7"/>
<dbReference type="PROSITE" id="PS50983">
    <property type="entry name" value="FE_B12_PBP"/>
    <property type="match status" value="1"/>
</dbReference>
<protein>
    <submittedName>
        <fullName evidence="3">Cobalamin-binding protein</fullName>
    </submittedName>
</protein>
<dbReference type="InterPro" id="IPR002491">
    <property type="entry name" value="ABC_transptr_periplasmic_BD"/>
</dbReference>
<gene>
    <name evidence="2" type="ORF">Strain138_000345</name>
    <name evidence="3" type="ORF">Strain318_000345</name>
</gene>
<keyword evidence="4" id="KW-1185">Reference proteome</keyword>
<dbReference type="Pfam" id="PF01497">
    <property type="entry name" value="Peripla_BP_2"/>
    <property type="match status" value="1"/>
</dbReference>
<dbReference type="EMBL" id="CP130613">
    <property type="protein sequence ID" value="WKW14020.1"/>
    <property type="molecule type" value="Genomic_DNA"/>
</dbReference>
<dbReference type="PANTHER" id="PTHR42860">
    <property type="entry name" value="VITAMIN B12-BINDING PROTEIN"/>
    <property type="match status" value="1"/>
</dbReference>
<evidence type="ECO:0000313" key="2">
    <source>
        <dbReference type="EMBL" id="WKW11110.1"/>
    </source>
</evidence>
<dbReference type="RefSeq" id="WP_367886812.1">
    <property type="nucleotide sequence ID" value="NZ_CP130612.1"/>
</dbReference>
<sequence>MRVVSLLPSATEIVAALGGMEHLVGVTHCCDYPPQVDSRVRVTRTAIDADAAPGVVDAQVREITASGAPLYTLEEERIRALKPDLILTQALCEVCAVMETDVRAVAARLTPTPQVLTLSATSLDGVLDDIVAVGAAMDLADEATEFVAGARVRMRRVHETLKAAQAPRPRVAVIEWGDPIYAAGHWVPEMVKRAGGIDVLATAGEHSVVKSLEQVRAADAEILLIAPCGYDLPRAVEEAERLLALPDWAFARGRKVFALDANAFASRPGPRLIDGIEVMARLFNPQLFTPLDPAFARAI</sequence>
<dbReference type="KEGG" id="pspc:Strain318_000345"/>
<dbReference type="Gene3D" id="3.40.50.1980">
    <property type="entry name" value="Nitrogenase molybdenum iron protein domain"/>
    <property type="match status" value="2"/>
</dbReference>
<evidence type="ECO:0000313" key="4">
    <source>
        <dbReference type="Proteomes" id="UP001229955"/>
    </source>
</evidence>